<dbReference type="SMR" id="B4H146"/>
<dbReference type="Proteomes" id="UP000008744">
    <property type="component" value="Unassembled WGS sequence"/>
</dbReference>
<feature type="region of interest" description="Disordered" evidence="1">
    <location>
        <begin position="68"/>
        <end position="93"/>
    </location>
</feature>
<evidence type="ECO:0000313" key="3">
    <source>
        <dbReference type="EMBL" id="EDW29962.1"/>
    </source>
</evidence>
<keyword evidence="2" id="KW-1133">Transmembrane helix</keyword>
<organism evidence="4">
    <name type="scientific">Drosophila persimilis</name>
    <name type="common">Fruit fly</name>
    <dbReference type="NCBI Taxonomy" id="7234"/>
    <lineage>
        <taxon>Eukaryota</taxon>
        <taxon>Metazoa</taxon>
        <taxon>Ecdysozoa</taxon>
        <taxon>Arthropoda</taxon>
        <taxon>Hexapoda</taxon>
        <taxon>Insecta</taxon>
        <taxon>Pterygota</taxon>
        <taxon>Neoptera</taxon>
        <taxon>Endopterygota</taxon>
        <taxon>Diptera</taxon>
        <taxon>Brachycera</taxon>
        <taxon>Muscomorpha</taxon>
        <taxon>Ephydroidea</taxon>
        <taxon>Drosophilidae</taxon>
        <taxon>Drosophila</taxon>
        <taxon>Sophophora</taxon>
    </lineage>
</organism>
<evidence type="ECO:0000313" key="4">
    <source>
        <dbReference type="Proteomes" id="UP000008744"/>
    </source>
</evidence>
<feature type="compositionally biased region" description="Acidic residues" evidence="1">
    <location>
        <begin position="69"/>
        <end position="80"/>
    </location>
</feature>
<feature type="transmembrane region" description="Helical" evidence="2">
    <location>
        <begin position="28"/>
        <end position="49"/>
    </location>
</feature>
<dbReference type="EMBL" id="CH479201">
    <property type="protein sequence ID" value="EDW29962.1"/>
    <property type="molecule type" value="Genomic_DNA"/>
</dbReference>
<evidence type="ECO:0000256" key="1">
    <source>
        <dbReference type="SAM" id="MobiDB-lite"/>
    </source>
</evidence>
<sequence length="93" mass="10193">MATTTRVLQLYYARNEVVFGPALDGIDWLVVAVVLVLVLVLVLLLAWALSPVWEVVLCQFSVAPNYDNADNDDDDDDDDIQIGKVGSKIDTGL</sequence>
<keyword evidence="2" id="KW-0812">Transmembrane</keyword>
<keyword evidence="2" id="KW-0472">Membrane</keyword>
<dbReference type="AlphaFoldDB" id="B4H146"/>
<accession>B4H146</accession>
<proteinExistence type="predicted"/>
<reference evidence="3 4" key="1">
    <citation type="journal article" date="2007" name="Nature">
        <title>Evolution of genes and genomes on the Drosophila phylogeny.</title>
        <authorList>
            <consortium name="Drosophila 12 Genomes Consortium"/>
            <person name="Clark A.G."/>
            <person name="Eisen M.B."/>
            <person name="Smith D.R."/>
            <person name="Bergman C.M."/>
            <person name="Oliver B."/>
            <person name="Markow T.A."/>
            <person name="Kaufman T.C."/>
            <person name="Kellis M."/>
            <person name="Gelbart W."/>
            <person name="Iyer V.N."/>
            <person name="Pollard D.A."/>
            <person name="Sackton T.B."/>
            <person name="Larracuente A.M."/>
            <person name="Singh N.D."/>
            <person name="Abad J.P."/>
            <person name="Abt D.N."/>
            <person name="Adryan B."/>
            <person name="Aguade M."/>
            <person name="Akashi H."/>
            <person name="Anderson W.W."/>
            <person name="Aquadro C.F."/>
            <person name="Ardell D.H."/>
            <person name="Arguello R."/>
            <person name="Artieri C.G."/>
            <person name="Barbash D.A."/>
            <person name="Barker D."/>
            <person name="Barsanti P."/>
            <person name="Batterham P."/>
            <person name="Batzoglou S."/>
            <person name="Begun D."/>
            <person name="Bhutkar A."/>
            <person name="Blanco E."/>
            <person name="Bosak S.A."/>
            <person name="Bradley R.K."/>
            <person name="Brand A.D."/>
            <person name="Brent M.R."/>
            <person name="Brooks A.N."/>
            <person name="Brown R.H."/>
            <person name="Butlin R.K."/>
            <person name="Caggese C."/>
            <person name="Calvi B.R."/>
            <person name="Bernardo de Carvalho A."/>
            <person name="Caspi A."/>
            <person name="Castrezana S."/>
            <person name="Celniker S.E."/>
            <person name="Chang J.L."/>
            <person name="Chapple C."/>
            <person name="Chatterji S."/>
            <person name="Chinwalla A."/>
            <person name="Civetta A."/>
            <person name="Clifton S.W."/>
            <person name="Comeron J.M."/>
            <person name="Costello J.C."/>
            <person name="Coyne J.A."/>
            <person name="Daub J."/>
            <person name="David R.G."/>
            <person name="Delcher A.L."/>
            <person name="Delehaunty K."/>
            <person name="Do C.B."/>
            <person name="Ebling H."/>
            <person name="Edwards K."/>
            <person name="Eickbush T."/>
            <person name="Evans J.D."/>
            <person name="Filipski A."/>
            <person name="Findeiss S."/>
            <person name="Freyhult E."/>
            <person name="Fulton L."/>
            <person name="Fulton R."/>
            <person name="Garcia A.C."/>
            <person name="Gardiner A."/>
            <person name="Garfield D.A."/>
            <person name="Garvin B.E."/>
            <person name="Gibson G."/>
            <person name="Gilbert D."/>
            <person name="Gnerre S."/>
            <person name="Godfrey J."/>
            <person name="Good R."/>
            <person name="Gotea V."/>
            <person name="Gravely B."/>
            <person name="Greenberg A.J."/>
            <person name="Griffiths-Jones S."/>
            <person name="Gross S."/>
            <person name="Guigo R."/>
            <person name="Gustafson E.A."/>
            <person name="Haerty W."/>
            <person name="Hahn M.W."/>
            <person name="Halligan D.L."/>
            <person name="Halpern A.L."/>
            <person name="Halter G.M."/>
            <person name="Han M.V."/>
            <person name="Heger A."/>
            <person name="Hillier L."/>
            <person name="Hinrichs A.S."/>
            <person name="Holmes I."/>
            <person name="Hoskins R.A."/>
            <person name="Hubisz M.J."/>
            <person name="Hultmark D."/>
            <person name="Huntley M.A."/>
            <person name="Jaffe D.B."/>
            <person name="Jagadeeshan S."/>
            <person name="Jeck W.R."/>
            <person name="Johnson J."/>
            <person name="Jones C.D."/>
            <person name="Jordan W.C."/>
            <person name="Karpen G.H."/>
            <person name="Kataoka E."/>
            <person name="Keightley P.D."/>
            <person name="Kheradpour P."/>
            <person name="Kirkness E.F."/>
            <person name="Koerich L.B."/>
            <person name="Kristiansen K."/>
            <person name="Kudrna D."/>
            <person name="Kulathinal R.J."/>
            <person name="Kumar S."/>
            <person name="Kwok R."/>
            <person name="Lander E."/>
            <person name="Langley C.H."/>
            <person name="Lapoint R."/>
            <person name="Lazzaro B.P."/>
            <person name="Lee S.J."/>
            <person name="Levesque L."/>
            <person name="Li R."/>
            <person name="Lin C.F."/>
            <person name="Lin M.F."/>
            <person name="Lindblad-Toh K."/>
            <person name="Llopart A."/>
            <person name="Long M."/>
            <person name="Low L."/>
            <person name="Lozovsky E."/>
            <person name="Lu J."/>
            <person name="Luo M."/>
            <person name="Machado C.A."/>
            <person name="Makalowski W."/>
            <person name="Marzo M."/>
            <person name="Matsuda M."/>
            <person name="Matzkin L."/>
            <person name="McAllister B."/>
            <person name="McBride C.S."/>
            <person name="McKernan B."/>
            <person name="McKernan K."/>
            <person name="Mendez-Lago M."/>
            <person name="Minx P."/>
            <person name="Mollenhauer M.U."/>
            <person name="Montooth K."/>
            <person name="Mount S.M."/>
            <person name="Mu X."/>
            <person name="Myers E."/>
            <person name="Negre B."/>
            <person name="Newfeld S."/>
            <person name="Nielsen R."/>
            <person name="Noor M.A."/>
            <person name="O'Grady P."/>
            <person name="Pachter L."/>
            <person name="Papaceit M."/>
            <person name="Parisi M.J."/>
            <person name="Parisi M."/>
            <person name="Parts L."/>
            <person name="Pedersen J.S."/>
            <person name="Pesole G."/>
            <person name="Phillippy A.M."/>
            <person name="Ponting C.P."/>
            <person name="Pop M."/>
            <person name="Porcelli D."/>
            <person name="Powell J.R."/>
            <person name="Prohaska S."/>
            <person name="Pruitt K."/>
            <person name="Puig M."/>
            <person name="Quesneville H."/>
            <person name="Ram K.R."/>
            <person name="Rand D."/>
            <person name="Rasmussen M.D."/>
            <person name="Reed L.K."/>
            <person name="Reenan R."/>
            <person name="Reily A."/>
            <person name="Remington K.A."/>
            <person name="Rieger T.T."/>
            <person name="Ritchie M.G."/>
            <person name="Robin C."/>
            <person name="Rogers Y.H."/>
            <person name="Rohde C."/>
            <person name="Rozas J."/>
            <person name="Rubenfield M.J."/>
            <person name="Ruiz A."/>
            <person name="Russo S."/>
            <person name="Salzberg S.L."/>
            <person name="Sanchez-Gracia A."/>
            <person name="Saranga D.J."/>
            <person name="Sato H."/>
            <person name="Schaeffer S.W."/>
            <person name="Schatz M.C."/>
            <person name="Schlenke T."/>
            <person name="Schwartz R."/>
            <person name="Segarra C."/>
            <person name="Singh R.S."/>
            <person name="Sirot L."/>
            <person name="Sirota M."/>
            <person name="Sisneros N.B."/>
            <person name="Smith C.D."/>
            <person name="Smith T.F."/>
            <person name="Spieth J."/>
            <person name="Stage D.E."/>
            <person name="Stark A."/>
            <person name="Stephan W."/>
            <person name="Strausberg R.L."/>
            <person name="Strempel S."/>
            <person name="Sturgill D."/>
            <person name="Sutton G."/>
            <person name="Sutton G.G."/>
            <person name="Tao W."/>
            <person name="Teichmann S."/>
            <person name="Tobari Y.N."/>
            <person name="Tomimura Y."/>
            <person name="Tsolas J.M."/>
            <person name="Valente V.L."/>
            <person name="Venter E."/>
            <person name="Venter J.C."/>
            <person name="Vicario S."/>
            <person name="Vieira F.G."/>
            <person name="Vilella A.J."/>
            <person name="Villasante A."/>
            <person name="Walenz B."/>
            <person name="Wang J."/>
            <person name="Wasserman M."/>
            <person name="Watts T."/>
            <person name="Wilson D."/>
            <person name="Wilson R.K."/>
            <person name="Wing R.A."/>
            <person name="Wolfner M.F."/>
            <person name="Wong A."/>
            <person name="Wong G.K."/>
            <person name="Wu C.I."/>
            <person name="Wu G."/>
            <person name="Yamamoto D."/>
            <person name="Yang H.P."/>
            <person name="Yang S.P."/>
            <person name="Yorke J.A."/>
            <person name="Yoshida K."/>
            <person name="Zdobnov E."/>
            <person name="Zhang P."/>
            <person name="Zhang Y."/>
            <person name="Zimin A.V."/>
            <person name="Baldwin J."/>
            <person name="Abdouelleil A."/>
            <person name="Abdulkadir J."/>
            <person name="Abebe A."/>
            <person name="Abera B."/>
            <person name="Abreu J."/>
            <person name="Acer S.C."/>
            <person name="Aftuck L."/>
            <person name="Alexander A."/>
            <person name="An P."/>
            <person name="Anderson E."/>
            <person name="Anderson S."/>
            <person name="Arachi H."/>
            <person name="Azer M."/>
            <person name="Bachantsang P."/>
            <person name="Barry A."/>
            <person name="Bayul T."/>
            <person name="Berlin A."/>
            <person name="Bessette D."/>
            <person name="Bloom T."/>
            <person name="Blye J."/>
            <person name="Boguslavskiy L."/>
            <person name="Bonnet C."/>
            <person name="Boukhgalter B."/>
            <person name="Bourzgui I."/>
            <person name="Brown A."/>
            <person name="Cahill P."/>
            <person name="Channer S."/>
            <person name="Cheshatsang Y."/>
            <person name="Chuda L."/>
            <person name="Citroen M."/>
            <person name="Collymore A."/>
            <person name="Cooke P."/>
            <person name="Costello M."/>
            <person name="D'Aco K."/>
            <person name="Daza R."/>
            <person name="De Haan G."/>
            <person name="DeGray S."/>
            <person name="DeMaso C."/>
            <person name="Dhargay N."/>
            <person name="Dooley K."/>
            <person name="Dooley E."/>
            <person name="Doricent M."/>
            <person name="Dorje P."/>
            <person name="Dorjee K."/>
            <person name="Dupes A."/>
            <person name="Elong R."/>
            <person name="Falk J."/>
            <person name="Farina A."/>
            <person name="Faro S."/>
            <person name="Ferguson D."/>
            <person name="Fisher S."/>
            <person name="Foley C.D."/>
            <person name="Franke A."/>
            <person name="Friedrich D."/>
            <person name="Gadbois L."/>
            <person name="Gearin G."/>
            <person name="Gearin C.R."/>
            <person name="Giannoukos G."/>
            <person name="Goode T."/>
            <person name="Graham J."/>
            <person name="Grandbois E."/>
            <person name="Grewal S."/>
            <person name="Gyaltsen K."/>
            <person name="Hafez N."/>
            <person name="Hagos B."/>
            <person name="Hall J."/>
            <person name="Henson C."/>
            <person name="Hollinger A."/>
            <person name="Honan T."/>
            <person name="Huard M.D."/>
            <person name="Hughes L."/>
            <person name="Hurhula B."/>
            <person name="Husby M.E."/>
            <person name="Kamat A."/>
            <person name="Kanga B."/>
            <person name="Kashin S."/>
            <person name="Khazanovich D."/>
            <person name="Kisner P."/>
            <person name="Lance K."/>
            <person name="Lara M."/>
            <person name="Lee W."/>
            <person name="Lennon N."/>
            <person name="Letendre F."/>
            <person name="LeVine R."/>
            <person name="Lipovsky A."/>
            <person name="Liu X."/>
            <person name="Liu J."/>
            <person name="Liu S."/>
            <person name="Lokyitsang T."/>
            <person name="Lokyitsang Y."/>
            <person name="Lubonja R."/>
            <person name="Lui A."/>
            <person name="MacDonald P."/>
            <person name="Magnisalis V."/>
            <person name="Maru K."/>
            <person name="Matthews C."/>
            <person name="McCusker W."/>
            <person name="McDonough S."/>
            <person name="Mehta T."/>
            <person name="Meldrim J."/>
            <person name="Meneus L."/>
            <person name="Mihai O."/>
            <person name="Mihalev A."/>
            <person name="Mihova T."/>
            <person name="Mittelman R."/>
            <person name="Mlenga V."/>
            <person name="Montmayeur A."/>
            <person name="Mulrain L."/>
            <person name="Navidi A."/>
            <person name="Naylor J."/>
            <person name="Negash T."/>
            <person name="Nguyen T."/>
            <person name="Nguyen N."/>
            <person name="Nicol R."/>
            <person name="Norbu C."/>
            <person name="Norbu N."/>
            <person name="Novod N."/>
            <person name="O'Neill B."/>
            <person name="Osman S."/>
            <person name="Markiewicz E."/>
            <person name="Oyono O.L."/>
            <person name="Patti C."/>
            <person name="Phunkhang P."/>
            <person name="Pierre F."/>
            <person name="Priest M."/>
            <person name="Raghuraman S."/>
            <person name="Rege F."/>
            <person name="Reyes R."/>
            <person name="Rise C."/>
            <person name="Rogov P."/>
            <person name="Ross K."/>
            <person name="Ryan E."/>
            <person name="Settipalli S."/>
            <person name="Shea T."/>
            <person name="Sherpa N."/>
            <person name="Shi L."/>
            <person name="Shih D."/>
            <person name="Sparrow T."/>
            <person name="Spaulding J."/>
            <person name="Stalker J."/>
            <person name="Stange-Thomann N."/>
            <person name="Stavropoulos S."/>
            <person name="Stone C."/>
            <person name="Strader C."/>
            <person name="Tesfaye S."/>
            <person name="Thomson T."/>
            <person name="Thoulutsang Y."/>
            <person name="Thoulutsang D."/>
            <person name="Topham K."/>
            <person name="Topping I."/>
            <person name="Tsamla T."/>
            <person name="Vassiliev H."/>
            <person name="Vo A."/>
            <person name="Wangchuk T."/>
            <person name="Wangdi T."/>
            <person name="Weiand M."/>
            <person name="Wilkinson J."/>
            <person name="Wilson A."/>
            <person name="Yadav S."/>
            <person name="Young G."/>
            <person name="Yu Q."/>
            <person name="Zembek L."/>
            <person name="Zhong D."/>
            <person name="Zimmer A."/>
            <person name="Zwirko Z."/>
            <person name="Jaffe D.B."/>
            <person name="Alvarez P."/>
            <person name="Brockman W."/>
            <person name="Butler J."/>
            <person name="Chin C."/>
            <person name="Gnerre S."/>
            <person name="Grabherr M."/>
            <person name="Kleber M."/>
            <person name="Mauceli E."/>
            <person name="MacCallum I."/>
        </authorList>
    </citation>
    <scope>NUCLEOTIDE SEQUENCE [LARGE SCALE GENOMIC DNA]</scope>
    <source>
        <strain evidence="4">MSH-3 / Tucson 14011-0111.49</strain>
    </source>
</reference>
<gene>
    <name evidence="3" type="primary">Dper\GL15916</name>
    <name evidence="3" type="ORF">Dper_GL15916</name>
</gene>
<protein>
    <submittedName>
        <fullName evidence="3">GL15916</fullName>
    </submittedName>
</protein>
<keyword evidence="4" id="KW-1185">Reference proteome</keyword>
<name>B4H146_DROPE</name>
<evidence type="ECO:0000256" key="2">
    <source>
        <dbReference type="SAM" id="Phobius"/>
    </source>
</evidence>
<dbReference type="HOGENOM" id="CLU_2401979_0_0_1"/>